<evidence type="ECO:0000256" key="1">
    <source>
        <dbReference type="ARBA" id="ARBA00023015"/>
    </source>
</evidence>
<name>A0A090GHK2_MESPL</name>
<dbReference type="Gene3D" id="1.10.357.10">
    <property type="entry name" value="Tetracycline Repressor, domain 2"/>
    <property type="match status" value="1"/>
</dbReference>
<dbReference type="PANTHER" id="PTHR47506">
    <property type="entry name" value="TRANSCRIPTIONAL REGULATORY PROTEIN"/>
    <property type="match status" value="1"/>
</dbReference>
<dbReference type="Proteomes" id="UP000046122">
    <property type="component" value="Unassembled WGS sequence"/>
</dbReference>
<dbReference type="GO" id="GO:0003677">
    <property type="term" value="F:DNA binding"/>
    <property type="evidence" value="ECO:0007669"/>
    <property type="project" value="UniProtKB-UniRule"/>
</dbReference>
<dbReference type="AlphaFoldDB" id="A0A090GHK2"/>
<feature type="DNA-binding region" description="H-T-H motif" evidence="4">
    <location>
        <begin position="38"/>
        <end position="57"/>
    </location>
</feature>
<reference evidence="6 7" key="1">
    <citation type="submission" date="2014-08" db="EMBL/GenBank/DDBJ databases">
        <authorList>
            <person name="Moulin Lionel"/>
        </authorList>
    </citation>
    <scope>NUCLEOTIDE SEQUENCE [LARGE SCALE GENOMIC DNA]</scope>
</reference>
<dbReference type="InterPro" id="IPR009057">
    <property type="entry name" value="Homeodomain-like_sf"/>
</dbReference>
<evidence type="ECO:0000256" key="3">
    <source>
        <dbReference type="ARBA" id="ARBA00023163"/>
    </source>
</evidence>
<keyword evidence="3" id="KW-0804">Transcription</keyword>
<protein>
    <submittedName>
        <fullName evidence="6">Transcriptional regulator, TetR family</fullName>
    </submittedName>
</protein>
<gene>
    <name evidence="6" type="ORF">MPL3365_70515</name>
</gene>
<organism evidence="6 7">
    <name type="scientific">Mesorhizobium plurifarium</name>
    <dbReference type="NCBI Taxonomy" id="69974"/>
    <lineage>
        <taxon>Bacteria</taxon>
        <taxon>Pseudomonadati</taxon>
        <taxon>Pseudomonadota</taxon>
        <taxon>Alphaproteobacteria</taxon>
        <taxon>Hyphomicrobiales</taxon>
        <taxon>Phyllobacteriaceae</taxon>
        <taxon>Mesorhizobium</taxon>
    </lineage>
</organism>
<evidence type="ECO:0000256" key="2">
    <source>
        <dbReference type="ARBA" id="ARBA00023125"/>
    </source>
</evidence>
<dbReference type="InterPro" id="IPR001647">
    <property type="entry name" value="HTH_TetR"/>
</dbReference>
<accession>A0A090GHK2</accession>
<dbReference type="InterPro" id="IPR054156">
    <property type="entry name" value="YxaF_TetR_C"/>
</dbReference>
<dbReference type="PROSITE" id="PS50977">
    <property type="entry name" value="HTH_TETR_2"/>
    <property type="match status" value="1"/>
</dbReference>
<dbReference type="Pfam" id="PF00440">
    <property type="entry name" value="TetR_N"/>
    <property type="match status" value="1"/>
</dbReference>
<evidence type="ECO:0000313" key="7">
    <source>
        <dbReference type="Proteomes" id="UP000046122"/>
    </source>
</evidence>
<evidence type="ECO:0000259" key="5">
    <source>
        <dbReference type="PROSITE" id="PS50977"/>
    </source>
</evidence>
<keyword evidence="2 4" id="KW-0238">DNA-binding</keyword>
<evidence type="ECO:0000313" key="6">
    <source>
        <dbReference type="EMBL" id="CDX62514.1"/>
    </source>
</evidence>
<keyword evidence="1" id="KW-0805">Transcription regulation</keyword>
<evidence type="ECO:0000256" key="4">
    <source>
        <dbReference type="PROSITE-ProRule" id="PRU00335"/>
    </source>
</evidence>
<dbReference type="EMBL" id="CCNE01000065">
    <property type="protein sequence ID" value="CDX62514.1"/>
    <property type="molecule type" value="Genomic_DNA"/>
</dbReference>
<dbReference type="PANTHER" id="PTHR47506:SF3">
    <property type="entry name" value="HTH-TYPE TRANSCRIPTIONAL REGULATOR LMRA"/>
    <property type="match status" value="1"/>
</dbReference>
<feature type="domain" description="HTH tetR-type" evidence="5">
    <location>
        <begin position="15"/>
        <end position="75"/>
    </location>
</feature>
<dbReference type="SUPFAM" id="SSF48498">
    <property type="entry name" value="Tetracyclin repressor-like, C-terminal domain"/>
    <property type="match status" value="1"/>
</dbReference>
<dbReference type="Pfam" id="PF21993">
    <property type="entry name" value="TetR_C_13_2"/>
    <property type="match status" value="1"/>
</dbReference>
<sequence length="214" mass="22982">MLLTEVDIREVEVATDTRTRMIDATALLIRQRGYHGTSLNDILSASGAPRGSLYFHFPGGKDQLVIEVTRASVADVTERLGAALSVESDPAVAVHHIYQSVARMLEENEFSLGCPVAPVVLDAPNDVPDLAEICRSAFEQWIGLLRQAFVRAGVPERRAQALALLVESSLEGLMVIARATRDRTPVSVVADEVAALVEQAVLAGKVAKQADATV</sequence>
<dbReference type="InterPro" id="IPR036271">
    <property type="entry name" value="Tet_transcr_reg_TetR-rel_C_sf"/>
</dbReference>
<dbReference type="SUPFAM" id="SSF46689">
    <property type="entry name" value="Homeodomain-like"/>
    <property type="match status" value="1"/>
</dbReference>
<proteinExistence type="predicted"/>